<proteinExistence type="predicted"/>
<evidence type="ECO:0000313" key="3">
    <source>
        <dbReference type="Proteomes" id="UP001066276"/>
    </source>
</evidence>
<evidence type="ECO:0000256" key="1">
    <source>
        <dbReference type="SAM" id="MobiDB-lite"/>
    </source>
</evidence>
<organism evidence="2 3">
    <name type="scientific">Pleurodeles waltl</name>
    <name type="common">Iberian ribbed newt</name>
    <dbReference type="NCBI Taxonomy" id="8319"/>
    <lineage>
        <taxon>Eukaryota</taxon>
        <taxon>Metazoa</taxon>
        <taxon>Chordata</taxon>
        <taxon>Craniata</taxon>
        <taxon>Vertebrata</taxon>
        <taxon>Euteleostomi</taxon>
        <taxon>Amphibia</taxon>
        <taxon>Batrachia</taxon>
        <taxon>Caudata</taxon>
        <taxon>Salamandroidea</taxon>
        <taxon>Salamandridae</taxon>
        <taxon>Pleurodelinae</taxon>
        <taxon>Pleurodeles</taxon>
    </lineage>
</organism>
<dbReference type="Proteomes" id="UP001066276">
    <property type="component" value="Chromosome 6"/>
</dbReference>
<comment type="caution">
    <text evidence="2">The sequence shown here is derived from an EMBL/GenBank/DDBJ whole genome shotgun (WGS) entry which is preliminary data.</text>
</comment>
<name>A0AAV7QDL2_PLEWA</name>
<evidence type="ECO:0000313" key="2">
    <source>
        <dbReference type="EMBL" id="KAJ1137602.1"/>
    </source>
</evidence>
<dbReference type="EMBL" id="JANPWB010000010">
    <property type="protein sequence ID" value="KAJ1137602.1"/>
    <property type="molecule type" value="Genomic_DNA"/>
</dbReference>
<sequence>MTACFACPPITSPPLQFSATFEAVRALRRSGARAWAQRTAQHEGGRSSDAAVPRSRPAPASPAEPNYIQVGAP</sequence>
<feature type="compositionally biased region" description="Low complexity" evidence="1">
    <location>
        <begin position="47"/>
        <end position="65"/>
    </location>
</feature>
<accession>A0AAV7QDL2</accession>
<keyword evidence="3" id="KW-1185">Reference proteome</keyword>
<feature type="region of interest" description="Disordered" evidence="1">
    <location>
        <begin position="35"/>
        <end position="73"/>
    </location>
</feature>
<protein>
    <submittedName>
        <fullName evidence="2">Uncharacterized protein</fullName>
    </submittedName>
</protein>
<gene>
    <name evidence="2" type="ORF">NDU88_004000</name>
</gene>
<reference evidence="2" key="1">
    <citation type="journal article" date="2022" name="bioRxiv">
        <title>Sequencing and chromosome-scale assembly of the giantPleurodeles waltlgenome.</title>
        <authorList>
            <person name="Brown T."/>
            <person name="Elewa A."/>
            <person name="Iarovenko S."/>
            <person name="Subramanian E."/>
            <person name="Araus A.J."/>
            <person name="Petzold A."/>
            <person name="Susuki M."/>
            <person name="Suzuki K.-i.T."/>
            <person name="Hayashi T."/>
            <person name="Toyoda A."/>
            <person name="Oliveira C."/>
            <person name="Osipova E."/>
            <person name="Leigh N.D."/>
            <person name="Simon A."/>
            <person name="Yun M.H."/>
        </authorList>
    </citation>
    <scope>NUCLEOTIDE SEQUENCE</scope>
    <source>
        <strain evidence="2">20211129_DDA</strain>
        <tissue evidence="2">Liver</tissue>
    </source>
</reference>
<dbReference type="AlphaFoldDB" id="A0AAV7QDL2"/>